<dbReference type="RefSeq" id="WP_073606119.1">
    <property type="nucleotide sequence ID" value="NZ_FQXZ01000053.1"/>
</dbReference>
<protein>
    <recommendedName>
        <fullName evidence="1">DUF2357 domain-containing protein</fullName>
    </recommendedName>
</protein>
<keyword evidence="3" id="KW-1185">Reference proteome</keyword>
<gene>
    <name evidence="2" type="ORF">VA7868_04532</name>
</gene>
<reference evidence="2 3" key="1">
    <citation type="submission" date="2016-11" db="EMBL/GenBank/DDBJ databases">
        <authorList>
            <person name="Jaros S."/>
            <person name="Januszkiewicz K."/>
            <person name="Wedrychowicz H."/>
        </authorList>
    </citation>
    <scope>NUCLEOTIDE SEQUENCE [LARGE SCALE GENOMIC DNA]</scope>
    <source>
        <strain evidence="2 3">CECT 7868</strain>
    </source>
</reference>
<dbReference type="OrthoDB" id="32195at2"/>
<dbReference type="InterPro" id="IPR007505">
    <property type="entry name" value="PDDEXK_7"/>
</dbReference>
<name>A0A1M6EW71_9VIBR</name>
<dbReference type="Proteomes" id="UP000184608">
    <property type="component" value="Unassembled WGS sequence"/>
</dbReference>
<dbReference type="Pfam" id="PF04411">
    <property type="entry name" value="PDDEXK_7"/>
    <property type="match status" value="1"/>
</dbReference>
<dbReference type="InterPro" id="IPR018633">
    <property type="entry name" value="DUF2357"/>
</dbReference>
<proteinExistence type="predicted"/>
<evidence type="ECO:0000313" key="3">
    <source>
        <dbReference type="Proteomes" id="UP000184608"/>
    </source>
</evidence>
<dbReference type="EMBL" id="FQXZ01000053">
    <property type="protein sequence ID" value="SHI89686.1"/>
    <property type="molecule type" value="Genomic_DNA"/>
</dbReference>
<evidence type="ECO:0000313" key="2">
    <source>
        <dbReference type="EMBL" id="SHI89686.1"/>
    </source>
</evidence>
<accession>A0A1M6EW71</accession>
<dbReference type="AlphaFoldDB" id="A0A1M6EW71"/>
<dbReference type="STRING" id="1216006.VA7868_04532"/>
<organism evidence="2 3">
    <name type="scientific">Vibrio aerogenes CECT 7868</name>
    <dbReference type="NCBI Taxonomy" id="1216006"/>
    <lineage>
        <taxon>Bacteria</taxon>
        <taxon>Pseudomonadati</taxon>
        <taxon>Pseudomonadota</taxon>
        <taxon>Gammaproteobacteria</taxon>
        <taxon>Vibrionales</taxon>
        <taxon>Vibrionaceae</taxon>
        <taxon>Vibrio</taxon>
    </lineage>
</organism>
<dbReference type="Pfam" id="PF09823">
    <property type="entry name" value="DUF2357"/>
    <property type="match status" value="1"/>
</dbReference>
<evidence type="ECO:0000259" key="1">
    <source>
        <dbReference type="Pfam" id="PF09823"/>
    </source>
</evidence>
<feature type="domain" description="DUF2357" evidence="1">
    <location>
        <begin position="129"/>
        <end position="375"/>
    </location>
</feature>
<sequence length="785" mass="91108">MARHIYLKTEHFELSIWCSRIEKSQRIHEQVVKRRGGALQSAPICFEPALSLIADPELSGIPYPLSSASFCEILKLPKPIFFDNKQYHFEWIFTSGQPVDFAEITHKLKAVNESFLFSPEKGRGPARITGSINTGNNIGWLRLPLKYCIDGQAYELSIAFEVLPTKMDLHSDVEAMYQMIDRDFPLWRFSLAEKTEHDMATSHHQGYFPLLWLANFASLRREFEQGLQRIAKMPHRQLRSSKNFLKADQYKGKVPERVAEKVREDLQHHYTGRRHRVEQKYLSFDTPENRFIKQVVYECKTRLELFHKELVKMNRSPDKGRLSQAFLDEVYRWQEPLKKMQAQRFMREVGHFRGLKRGSLVLQQQLGYSAVYRVWQELKLYLDVLAHQACVSVKSIDQIYETWCFLVVRKLLIDELGFDEVERENQVIKRSDLFSFHSEYGEMARGFKFQRADGLAAELKHEAEFKSDGAIRSYLVNQRPDILLRVTFPSGKQCIWLFDAKYRLENTSEKDGDRVPNDAINQMHRYRDALIHINHNSGDELKTRPVLGAFALFPGSVDQTSSTNDYEQSIQEIGIGAFPLLPDANRQGCLWLKNFLEQQLGQHQPAHRLQDQLFVQEAARIPYHGMTQVLYPDLVMTVALGGMRGRTSLYLDAFKQGKAEYYHIKAATFDNKYKKSVVHEIRFLALGETSSQNSHTKEIQRVWPVKGVVLKPRRDISEEQAGKQVDSDELYYLFQLGKPLILPEPVFRMPHRPFIKSMCLTTLSGLTSQSVFGKLDRVYDEALVR</sequence>